<evidence type="ECO:0000259" key="7">
    <source>
        <dbReference type="Pfam" id="PF05175"/>
    </source>
</evidence>
<comment type="function">
    <text evidence="5">Methylates the class 1 translation termination release factors RF1/PrfA and RF2/PrfB on the glutamine residue of the universally conserved GGQ motif.</text>
</comment>
<feature type="region of interest" description="Disordered" evidence="6">
    <location>
        <begin position="282"/>
        <end position="303"/>
    </location>
</feature>
<feature type="binding site" evidence="5">
    <location>
        <begin position="123"/>
        <end position="127"/>
    </location>
    <ligand>
        <name>S-adenosyl-L-methionine</name>
        <dbReference type="ChEBI" id="CHEBI:59789"/>
    </ligand>
</feature>
<keyword evidence="3 5" id="KW-0949">S-adenosyl-L-methionine</keyword>
<comment type="caution">
    <text evidence="9">The sequence shown here is derived from an EMBL/GenBank/DDBJ whole genome shotgun (WGS) entry which is preliminary data.</text>
</comment>
<evidence type="ECO:0000256" key="3">
    <source>
        <dbReference type="ARBA" id="ARBA00022691"/>
    </source>
</evidence>
<dbReference type="InterPro" id="IPR029063">
    <property type="entry name" value="SAM-dependent_MTases_sf"/>
</dbReference>
<dbReference type="Pfam" id="PF17827">
    <property type="entry name" value="PrmC_N"/>
    <property type="match status" value="1"/>
</dbReference>
<dbReference type="AlphaFoldDB" id="A0A2G1UKB4"/>
<keyword evidence="10" id="KW-1185">Reference proteome</keyword>
<dbReference type="HAMAP" id="MF_02126">
    <property type="entry name" value="RF_methyltr_PrmC"/>
    <property type="match status" value="1"/>
</dbReference>
<dbReference type="InterPro" id="IPR004556">
    <property type="entry name" value="HemK-like"/>
</dbReference>
<keyword evidence="1 5" id="KW-0489">Methyltransferase</keyword>
<dbReference type="Gene3D" id="1.10.8.10">
    <property type="entry name" value="DNA helicase RuvA subunit, C-terminal domain"/>
    <property type="match status" value="1"/>
</dbReference>
<sequence>MPRSKPLLTCEQALRQAAAAIGGDSPRLDAELLLARVTGWSRTSFRAWPERELADEAAEHFAVLVSQRANGTPVAHLLGEQGFWSLTLQVNPSTLIPRPDTECLVEAALALPLPGAARVIDLGTGTGAIALALASERPQWQVMACDAVADAAELARRNACALGLPLEVVVSHWFADLPPGRFDLIISNPPYIRRDDHHLQQGDVRFEPSTALVAGDDGLDDLRVIIAESPDWLQPAGWLVVEHGYDQGEAVRQLFAAAGFTAVATRRDYGGQERLTLGCWPERQVGADDAPRPISHRESSDAE</sequence>
<dbReference type="PANTHER" id="PTHR18895">
    <property type="entry name" value="HEMK METHYLTRANSFERASE"/>
    <property type="match status" value="1"/>
</dbReference>
<evidence type="ECO:0000259" key="8">
    <source>
        <dbReference type="Pfam" id="PF17827"/>
    </source>
</evidence>
<proteinExistence type="inferred from homology"/>
<dbReference type="GO" id="GO:0003676">
    <property type="term" value="F:nucleic acid binding"/>
    <property type="evidence" value="ECO:0007669"/>
    <property type="project" value="InterPro"/>
</dbReference>
<dbReference type="SUPFAM" id="SSF53335">
    <property type="entry name" value="S-adenosyl-L-methionine-dependent methyltransferases"/>
    <property type="match status" value="1"/>
</dbReference>
<dbReference type="PROSITE" id="PS00092">
    <property type="entry name" value="N6_MTASE"/>
    <property type="match status" value="1"/>
</dbReference>
<feature type="binding site" evidence="5">
    <location>
        <position position="146"/>
    </location>
    <ligand>
        <name>S-adenosyl-L-methionine</name>
        <dbReference type="ChEBI" id="CHEBI:59789"/>
    </ligand>
</feature>
<dbReference type="Proteomes" id="UP000231409">
    <property type="component" value="Unassembled WGS sequence"/>
</dbReference>
<gene>
    <name evidence="5 9" type="primary">prmC</name>
    <name evidence="9" type="ORF">CLH61_11415</name>
</gene>
<feature type="compositionally biased region" description="Basic and acidic residues" evidence="6">
    <location>
        <begin position="285"/>
        <end position="303"/>
    </location>
</feature>
<accession>A0A2G1UKB4</accession>
<dbReference type="InterPro" id="IPR019874">
    <property type="entry name" value="RF_methyltr_PrmC"/>
</dbReference>
<feature type="domain" description="Methyltransferase small" evidence="7">
    <location>
        <begin position="114"/>
        <end position="196"/>
    </location>
</feature>
<dbReference type="EC" id="2.1.1.297" evidence="5"/>
<evidence type="ECO:0000313" key="10">
    <source>
        <dbReference type="Proteomes" id="UP000231409"/>
    </source>
</evidence>
<dbReference type="CDD" id="cd02440">
    <property type="entry name" value="AdoMet_MTases"/>
    <property type="match status" value="1"/>
</dbReference>
<dbReference type="Gene3D" id="3.40.50.150">
    <property type="entry name" value="Vaccinia Virus protein VP39"/>
    <property type="match status" value="1"/>
</dbReference>
<dbReference type="InterPro" id="IPR007848">
    <property type="entry name" value="Small_mtfrase_dom"/>
</dbReference>
<dbReference type="EMBL" id="NTFH01000008">
    <property type="protein sequence ID" value="PHQ14946.1"/>
    <property type="molecule type" value="Genomic_DNA"/>
</dbReference>
<evidence type="ECO:0000256" key="5">
    <source>
        <dbReference type="HAMAP-Rule" id="MF_02126"/>
    </source>
</evidence>
<evidence type="ECO:0000256" key="4">
    <source>
        <dbReference type="ARBA" id="ARBA00048391"/>
    </source>
</evidence>
<dbReference type="NCBIfam" id="TIGR03534">
    <property type="entry name" value="RF_mod_PrmC"/>
    <property type="match status" value="1"/>
</dbReference>
<evidence type="ECO:0000256" key="2">
    <source>
        <dbReference type="ARBA" id="ARBA00022679"/>
    </source>
</evidence>
<feature type="binding site" evidence="5">
    <location>
        <position position="188"/>
    </location>
    <ligand>
        <name>S-adenosyl-L-methionine</name>
        <dbReference type="ChEBI" id="CHEBI:59789"/>
    </ligand>
</feature>
<organism evidence="9 10">
    <name type="scientific">Marinobacter profundi</name>
    <dbReference type="NCBI Taxonomy" id="2666256"/>
    <lineage>
        <taxon>Bacteria</taxon>
        <taxon>Pseudomonadati</taxon>
        <taxon>Pseudomonadota</taxon>
        <taxon>Gammaproteobacteria</taxon>
        <taxon>Pseudomonadales</taxon>
        <taxon>Marinobacteraceae</taxon>
        <taxon>Marinobacter</taxon>
    </lineage>
</organism>
<keyword evidence="2 5" id="KW-0808">Transferase</keyword>
<dbReference type="FunFam" id="3.40.50.150:FF:000053">
    <property type="entry name" value="Release factor glutamine methyltransferase"/>
    <property type="match status" value="1"/>
</dbReference>
<dbReference type="InterPro" id="IPR050320">
    <property type="entry name" value="N5-glutamine_MTase"/>
</dbReference>
<feature type="binding site" evidence="5">
    <location>
        <position position="173"/>
    </location>
    <ligand>
        <name>S-adenosyl-L-methionine</name>
        <dbReference type="ChEBI" id="CHEBI:59789"/>
    </ligand>
</feature>
<evidence type="ECO:0000256" key="6">
    <source>
        <dbReference type="SAM" id="MobiDB-lite"/>
    </source>
</evidence>
<dbReference type="InterPro" id="IPR002052">
    <property type="entry name" value="DNA_methylase_N6_adenine_CS"/>
</dbReference>
<evidence type="ECO:0000256" key="1">
    <source>
        <dbReference type="ARBA" id="ARBA00022603"/>
    </source>
</evidence>
<protein>
    <recommendedName>
        <fullName evidence="5">Release factor glutamine methyltransferase</fullName>
        <shortName evidence="5">RF MTase</shortName>
        <ecNumber evidence="5">2.1.1.297</ecNumber>
    </recommendedName>
    <alternativeName>
        <fullName evidence="5">N5-glutamine methyltransferase PrmC</fullName>
    </alternativeName>
    <alternativeName>
        <fullName evidence="5">Protein-(glutamine-N5) MTase PrmC</fullName>
    </alternativeName>
    <alternativeName>
        <fullName evidence="5">Protein-glutamine N-methyltransferase PrmC</fullName>
    </alternativeName>
</protein>
<dbReference type="NCBIfam" id="TIGR00536">
    <property type="entry name" value="hemK_fam"/>
    <property type="match status" value="1"/>
</dbReference>
<feature type="binding site" evidence="5">
    <location>
        <begin position="188"/>
        <end position="191"/>
    </location>
    <ligand>
        <name>substrate</name>
    </ligand>
</feature>
<dbReference type="GO" id="GO:0102559">
    <property type="term" value="F:peptide chain release factor N(5)-glutamine methyltransferase activity"/>
    <property type="evidence" value="ECO:0007669"/>
    <property type="project" value="UniProtKB-EC"/>
</dbReference>
<feature type="domain" description="Release factor glutamine methyltransferase N-terminal" evidence="8">
    <location>
        <begin position="12"/>
        <end position="79"/>
    </location>
</feature>
<dbReference type="PANTHER" id="PTHR18895:SF74">
    <property type="entry name" value="MTRF1L RELEASE FACTOR GLUTAMINE METHYLTRANSFERASE"/>
    <property type="match status" value="1"/>
</dbReference>
<dbReference type="GO" id="GO:0032259">
    <property type="term" value="P:methylation"/>
    <property type="evidence" value="ECO:0007669"/>
    <property type="project" value="UniProtKB-KW"/>
</dbReference>
<comment type="catalytic activity">
    <reaction evidence="4 5">
        <text>L-glutaminyl-[peptide chain release factor] + S-adenosyl-L-methionine = N(5)-methyl-L-glutaminyl-[peptide chain release factor] + S-adenosyl-L-homocysteine + H(+)</text>
        <dbReference type="Rhea" id="RHEA:42896"/>
        <dbReference type="Rhea" id="RHEA-COMP:10271"/>
        <dbReference type="Rhea" id="RHEA-COMP:10272"/>
        <dbReference type="ChEBI" id="CHEBI:15378"/>
        <dbReference type="ChEBI" id="CHEBI:30011"/>
        <dbReference type="ChEBI" id="CHEBI:57856"/>
        <dbReference type="ChEBI" id="CHEBI:59789"/>
        <dbReference type="ChEBI" id="CHEBI:61891"/>
        <dbReference type="EC" id="2.1.1.297"/>
    </reaction>
</comment>
<dbReference type="InterPro" id="IPR040758">
    <property type="entry name" value="PrmC_N"/>
</dbReference>
<name>A0A2G1UKB4_9GAMM</name>
<evidence type="ECO:0000313" key="9">
    <source>
        <dbReference type="EMBL" id="PHQ14946.1"/>
    </source>
</evidence>
<comment type="similarity">
    <text evidence="5">Belongs to the protein N5-glutamine methyltransferase family. PrmC subfamily.</text>
</comment>
<dbReference type="Pfam" id="PF05175">
    <property type="entry name" value="MTS"/>
    <property type="match status" value="1"/>
</dbReference>
<reference evidence="9 10" key="1">
    <citation type="submission" date="2017-09" db="EMBL/GenBank/DDBJ databases">
        <title>The draft genome sequences of Marinobacter sp. PWS21.</title>
        <authorList>
            <person name="Cao J."/>
        </authorList>
    </citation>
    <scope>NUCLEOTIDE SEQUENCE [LARGE SCALE GENOMIC DNA]</scope>
    <source>
        <strain evidence="9 10">PWS21</strain>
    </source>
</reference>